<accession>A0A6H5GFZ2</accession>
<dbReference type="EMBL" id="CADCXU010011614">
    <property type="protein sequence ID" value="CAB0001818.1"/>
    <property type="molecule type" value="Genomic_DNA"/>
</dbReference>
<keyword evidence="3" id="KW-1185">Reference proteome</keyword>
<proteinExistence type="predicted"/>
<protein>
    <submittedName>
        <fullName evidence="2">Uncharacterized protein</fullName>
    </submittedName>
</protein>
<evidence type="ECO:0000313" key="2">
    <source>
        <dbReference type="EMBL" id="CAB0001818.1"/>
    </source>
</evidence>
<feature type="region of interest" description="Disordered" evidence="1">
    <location>
        <begin position="45"/>
        <end position="93"/>
    </location>
</feature>
<organism evidence="2 3">
    <name type="scientific">Nesidiocoris tenuis</name>
    <dbReference type="NCBI Taxonomy" id="355587"/>
    <lineage>
        <taxon>Eukaryota</taxon>
        <taxon>Metazoa</taxon>
        <taxon>Ecdysozoa</taxon>
        <taxon>Arthropoda</taxon>
        <taxon>Hexapoda</taxon>
        <taxon>Insecta</taxon>
        <taxon>Pterygota</taxon>
        <taxon>Neoptera</taxon>
        <taxon>Paraneoptera</taxon>
        <taxon>Hemiptera</taxon>
        <taxon>Heteroptera</taxon>
        <taxon>Panheteroptera</taxon>
        <taxon>Cimicomorpha</taxon>
        <taxon>Miridae</taxon>
        <taxon>Dicyphina</taxon>
        <taxon>Nesidiocoris</taxon>
    </lineage>
</organism>
<gene>
    <name evidence="2" type="ORF">NTEN_LOCUS7605</name>
</gene>
<feature type="non-terminal residue" evidence="2">
    <location>
        <position position="93"/>
    </location>
</feature>
<name>A0A6H5GFZ2_9HEMI</name>
<sequence length="93" mass="10473">MAILKCILTSLRFYKRSVRLTRKSRTAAARQPVTVDVSEQWRGNRVDAQGPGWRTELSPPAVTGPSLSTRLRLGPLSMRRPQPGTYRPARQTL</sequence>
<dbReference type="AlphaFoldDB" id="A0A6H5GFZ2"/>
<dbReference type="Proteomes" id="UP000479000">
    <property type="component" value="Unassembled WGS sequence"/>
</dbReference>
<reference evidence="2 3" key="1">
    <citation type="submission" date="2020-02" db="EMBL/GenBank/DDBJ databases">
        <authorList>
            <person name="Ferguson B K."/>
        </authorList>
    </citation>
    <scope>NUCLEOTIDE SEQUENCE [LARGE SCALE GENOMIC DNA]</scope>
</reference>
<evidence type="ECO:0000313" key="3">
    <source>
        <dbReference type="Proteomes" id="UP000479000"/>
    </source>
</evidence>
<evidence type="ECO:0000256" key="1">
    <source>
        <dbReference type="SAM" id="MobiDB-lite"/>
    </source>
</evidence>